<keyword evidence="5" id="KW-1185">Reference proteome</keyword>
<proteinExistence type="predicted"/>
<sequence length="166" mass="18167">MHVRVADPADAAALSIVAAQTFPLACPPSAPTQDIASFVKANLSTDRFEEYLTDPHRAILKADHDGRIIGYAMAIREVADPGFSVELSKLYVVPDFHGQGVAAMLMDAVLALTLDWGAPRVWLGVNQHNVRAQRFYTKSGFVVSGTRTFQLGTHLEHDYVMTRKTG</sequence>
<evidence type="ECO:0000256" key="1">
    <source>
        <dbReference type="ARBA" id="ARBA00022679"/>
    </source>
</evidence>
<evidence type="ECO:0000313" key="5">
    <source>
        <dbReference type="Proteomes" id="UP000093629"/>
    </source>
</evidence>
<dbReference type="InterPro" id="IPR000182">
    <property type="entry name" value="GNAT_dom"/>
</dbReference>
<dbReference type="PROSITE" id="PS51186">
    <property type="entry name" value="GNAT"/>
    <property type="match status" value="1"/>
</dbReference>
<gene>
    <name evidence="4" type="ORF">A5636_20885</name>
</gene>
<dbReference type="Proteomes" id="UP000093629">
    <property type="component" value="Unassembled WGS sequence"/>
</dbReference>
<keyword evidence="1 4" id="KW-0808">Transferase</keyword>
<dbReference type="GO" id="GO:0016747">
    <property type="term" value="F:acyltransferase activity, transferring groups other than amino-acyl groups"/>
    <property type="evidence" value="ECO:0007669"/>
    <property type="project" value="InterPro"/>
</dbReference>
<reference evidence="4 5" key="1">
    <citation type="submission" date="2016-06" db="EMBL/GenBank/DDBJ databases">
        <authorList>
            <person name="Kjaerup R.B."/>
            <person name="Dalgaard T.S."/>
            <person name="Juul-Madsen H.R."/>
        </authorList>
    </citation>
    <scope>NUCLEOTIDE SEQUENCE [LARGE SCALE GENOMIC DNA]</scope>
    <source>
        <strain evidence="4 5">1245139.5</strain>
    </source>
</reference>
<dbReference type="PANTHER" id="PTHR43877">
    <property type="entry name" value="AMINOALKYLPHOSPHONATE N-ACETYLTRANSFERASE-RELATED-RELATED"/>
    <property type="match status" value="1"/>
</dbReference>
<evidence type="ECO:0000256" key="2">
    <source>
        <dbReference type="ARBA" id="ARBA00023315"/>
    </source>
</evidence>
<dbReference type="Gene3D" id="3.40.630.30">
    <property type="match status" value="1"/>
</dbReference>
<dbReference type="EMBL" id="LZLQ01000031">
    <property type="protein sequence ID" value="OBK18348.1"/>
    <property type="molecule type" value="Genomic_DNA"/>
</dbReference>
<protein>
    <submittedName>
        <fullName evidence="4">GNAT family acetyltransferase</fullName>
    </submittedName>
</protein>
<name>A0A1A3N881_MYCAS</name>
<evidence type="ECO:0000313" key="4">
    <source>
        <dbReference type="EMBL" id="OBK18348.1"/>
    </source>
</evidence>
<dbReference type="OrthoDB" id="143110at2"/>
<dbReference type="CDD" id="cd04301">
    <property type="entry name" value="NAT_SF"/>
    <property type="match status" value="1"/>
</dbReference>
<comment type="caution">
    <text evidence="4">The sequence shown here is derived from an EMBL/GenBank/DDBJ whole genome shotgun (WGS) entry which is preliminary data.</text>
</comment>
<organism evidence="4 5">
    <name type="scientific">Mycobacterium asiaticum</name>
    <dbReference type="NCBI Taxonomy" id="1790"/>
    <lineage>
        <taxon>Bacteria</taxon>
        <taxon>Bacillati</taxon>
        <taxon>Actinomycetota</taxon>
        <taxon>Actinomycetes</taxon>
        <taxon>Mycobacteriales</taxon>
        <taxon>Mycobacteriaceae</taxon>
        <taxon>Mycobacterium</taxon>
    </lineage>
</organism>
<keyword evidence="2" id="KW-0012">Acyltransferase</keyword>
<dbReference type="InterPro" id="IPR050832">
    <property type="entry name" value="Bact_Acetyltransf"/>
</dbReference>
<dbReference type="SUPFAM" id="SSF55729">
    <property type="entry name" value="Acyl-CoA N-acyltransferases (Nat)"/>
    <property type="match status" value="1"/>
</dbReference>
<evidence type="ECO:0000259" key="3">
    <source>
        <dbReference type="PROSITE" id="PS51186"/>
    </source>
</evidence>
<dbReference type="InterPro" id="IPR016181">
    <property type="entry name" value="Acyl_CoA_acyltransferase"/>
</dbReference>
<dbReference type="AlphaFoldDB" id="A0A1A3N881"/>
<dbReference type="Pfam" id="PF00583">
    <property type="entry name" value="Acetyltransf_1"/>
    <property type="match status" value="1"/>
</dbReference>
<accession>A0A1A3N881</accession>
<feature type="domain" description="N-acetyltransferase" evidence="3">
    <location>
        <begin position="1"/>
        <end position="166"/>
    </location>
</feature>